<reference evidence="1" key="1">
    <citation type="submission" date="2018-05" db="EMBL/GenBank/DDBJ databases">
        <authorList>
            <person name="Lanie J.A."/>
            <person name="Ng W.-L."/>
            <person name="Kazmierczak K.M."/>
            <person name="Andrzejewski T.M."/>
            <person name="Davidsen T.M."/>
            <person name="Wayne K.J."/>
            <person name="Tettelin H."/>
            <person name="Glass J.I."/>
            <person name="Rusch D."/>
            <person name="Podicherti R."/>
            <person name="Tsui H.-C.T."/>
            <person name="Winkler M.E."/>
        </authorList>
    </citation>
    <scope>NUCLEOTIDE SEQUENCE</scope>
</reference>
<protein>
    <submittedName>
        <fullName evidence="1">Uncharacterized protein</fullName>
    </submittedName>
</protein>
<sequence length="95" mass="10826">MINEVFDDSSVTEIEKVFNRVHEQPIYTQKKVFKFEGVSWDCDQIVDSHKAICNPDGDVIAVVGKGYKLIQNADILPEYEKAIYRSGLDTTGMKR</sequence>
<dbReference type="AlphaFoldDB" id="A0A383CQG9"/>
<name>A0A383CQG9_9ZZZZ</name>
<accession>A0A383CQG9</accession>
<evidence type="ECO:0000313" key="1">
    <source>
        <dbReference type="EMBL" id="SVE34442.1"/>
    </source>
</evidence>
<proteinExistence type="predicted"/>
<dbReference type="EMBL" id="UINC01210808">
    <property type="protein sequence ID" value="SVE34442.1"/>
    <property type="molecule type" value="Genomic_DNA"/>
</dbReference>
<gene>
    <name evidence="1" type="ORF">METZ01_LOCUS487296</name>
</gene>
<feature type="non-terminal residue" evidence="1">
    <location>
        <position position="95"/>
    </location>
</feature>
<organism evidence="1">
    <name type="scientific">marine metagenome</name>
    <dbReference type="NCBI Taxonomy" id="408172"/>
    <lineage>
        <taxon>unclassified sequences</taxon>
        <taxon>metagenomes</taxon>
        <taxon>ecological metagenomes</taxon>
    </lineage>
</organism>